<keyword evidence="3" id="KW-1185">Reference proteome</keyword>
<comment type="caution">
    <text evidence="2">The sequence shown here is derived from an EMBL/GenBank/DDBJ whole genome shotgun (WGS) entry which is preliminary data.</text>
</comment>
<feature type="compositionally biased region" description="Basic and acidic residues" evidence="1">
    <location>
        <begin position="402"/>
        <end position="413"/>
    </location>
</feature>
<feature type="compositionally biased region" description="Gly residues" evidence="1">
    <location>
        <begin position="112"/>
        <end position="131"/>
    </location>
</feature>
<protein>
    <submittedName>
        <fullName evidence="2">Uncharacterized protein</fullName>
    </submittedName>
</protein>
<feature type="compositionally biased region" description="Basic and acidic residues" evidence="1">
    <location>
        <begin position="335"/>
        <end position="365"/>
    </location>
</feature>
<name>A0A0N1PAA6_LEPSE</name>
<feature type="region of interest" description="Disordered" evidence="1">
    <location>
        <begin position="592"/>
        <end position="621"/>
    </location>
</feature>
<feature type="region of interest" description="Disordered" evidence="1">
    <location>
        <begin position="202"/>
        <end position="221"/>
    </location>
</feature>
<evidence type="ECO:0000256" key="1">
    <source>
        <dbReference type="SAM" id="MobiDB-lite"/>
    </source>
</evidence>
<evidence type="ECO:0000313" key="3">
    <source>
        <dbReference type="Proteomes" id="UP000038009"/>
    </source>
</evidence>
<feature type="region of interest" description="Disordered" evidence="1">
    <location>
        <begin position="233"/>
        <end position="470"/>
    </location>
</feature>
<reference evidence="2 3" key="1">
    <citation type="journal article" date="2015" name="PLoS Pathog.">
        <title>Leptomonas seymouri: Adaptations to the Dixenous Life Cycle Analyzed by Genome Sequencing, Transcriptome Profiling and Co-infection with Leishmania donovani.</title>
        <authorList>
            <person name="Kraeva N."/>
            <person name="Butenko A."/>
            <person name="Hlavacova J."/>
            <person name="Kostygov A."/>
            <person name="Myskova J."/>
            <person name="Grybchuk D."/>
            <person name="Lestinova T."/>
            <person name="Votypka J."/>
            <person name="Volf P."/>
            <person name="Opperdoes F."/>
            <person name="Flegontov P."/>
            <person name="Lukes J."/>
            <person name="Yurchenko V."/>
        </authorList>
    </citation>
    <scope>NUCLEOTIDE SEQUENCE [LARGE SCALE GENOMIC DNA]</scope>
    <source>
        <strain evidence="2 3">ATCC 30220</strain>
    </source>
</reference>
<feature type="compositionally biased region" description="Basic and acidic residues" evidence="1">
    <location>
        <begin position="135"/>
        <end position="147"/>
    </location>
</feature>
<dbReference type="OrthoDB" id="267068at2759"/>
<sequence length="621" mass="68907">MTSTVYSHLSPPVGGSADGEYQAEGGFMTAPLTRENITLLQALSQPSRLRTHVTPNFEVVSWGDPDFTPYNLSDYRPPRSDGAAPGVLDRGERRPNGAPVGGRGEGASHNGEGCGGDASGPGPRQGRGRQNGVGLRDEQDERPRQYPERPPPPLPSSRQRQPWSASNDAQLYPHRSDSCDYDYAHDSEYDDGDDDEISEVGIVANASNVPRSREAPSTVGRLDMRALEEQFTRVAEPAARQAGGIDEKGNARREDLPRHDIYASLSQDDLSYTKRPAEKLPSQFDGQCTESDDASNVDGSRPPRFEESRSVRERGSLRGERRGSSNADIEDYDESERFDNPRNERRPLRDTWERPRSDGGSDRHPRCGYNTTSNYPPSAPHYFYGQSNEDDTQNYNPYYSTHDIDEGGLRDDLVSYDNDNADLMEVPSHRRQLNPPRRPQPPPPAPAMPAASQNSRRSAPSTIPPHAAPISGCTYLKGPLVYSRHEEKTVKQKQRSTQRNPKAFQNRTTHSWITTNTTTTLVLPATTVQLVPLSRFSPVVEEMPTGERWASQPFLLSAPRVETPGGAGYQHRPSQMTVLDDSEDVTVTDSRGYTRSLLPQLQRQARASANNTKLRSSMPDM</sequence>
<dbReference type="VEuPathDB" id="TriTrypDB:Lsey_0218_0060"/>
<organism evidence="2 3">
    <name type="scientific">Leptomonas seymouri</name>
    <dbReference type="NCBI Taxonomy" id="5684"/>
    <lineage>
        <taxon>Eukaryota</taxon>
        <taxon>Discoba</taxon>
        <taxon>Euglenozoa</taxon>
        <taxon>Kinetoplastea</taxon>
        <taxon>Metakinetoplastina</taxon>
        <taxon>Trypanosomatida</taxon>
        <taxon>Trypanosomatidae</taxon>
        <taxon>Leishmaniinae</taxon>
        <taxon>Leptomonas</taxon>
    </lineage>
</organism>
<feature type="region of interest" description="Disordered" evidence="1">
    <location>
        <begin position="1"/>
        <end position="22"/>
    </location>
</feature>
<gene>
    <name evidence="2" type="ORF">ABL78_5979</name>
</gene>
<feature type="compositionally biased region" description="Basic and acidic residues" evidence="1">
    <location>
        <begin position="245"/>
        <end position="261"/>
    </location>
</feature>
<feature type="compositionally biased region" description="Basic and acidic residues" evidence="1">
    <location>
        <begin position="174"/>
        <end position="187"/>
    </location>
</feature>
<feature type="compositionally biased region" description="Basic and acidic residues" evidence="1">
    <location>
        <begin position="301"/>
        <end position="323"/>
    </location>
</feature>
<evidence type="ECO:0000313" key="2">
    <source>
        <dbReference type="EMBL" id="KPI84964.1"/>
    </source>
</evidence>
<proteinExistence type="predicted"/>
<feature type="compositionally biased region" description="Polar residues" evidence="1">
    <location>
        <begin position="592"/>
        <end position="615"/>
    </location>
</feature>
<dbReference type="EMBL" id="LJSK01000218">
    <property type="protein sequence ID" value="KPI84964.1"/>
    <property type="molecule type" value="Genomic_DNA"/>
</dbReference>
<feature type="compositionally biased region" description="Pro residues" evidence="1">
    <location>
        <begin position="436"/>
        <end position="447"/>
    </location>
</feature>
<dbReference type="Proteomes" id="UP000038009">
    <property type="component" value="Unassembled WGS sequence"/>
</dbReference>
<feature type="region of interest" description="Disordered" evidence="1">
    <location>
        <begin position="485"/>
        <end position="504"/>
    </location>
</feature>
<dbReference type="OMA" id="HNLYAND"/>
<feature type="compositionally biased region" description="Polar residues" evidence="1">
    <location>
        <begin position="452"/>
        <end position="461"/>
    </location>
</feature>
<feature type="region of interest" description="Disordered" evidence="1">
    <location>
        <begin position="59"/>
        <end position="195"/>
    </location>
</feature>
<accession>A0A0N1PAA6</accession>
<dbReference type="AlphaFoldDB" id="A0A0N1PAA6"/>